<evidence type="ECO:0000256" key="6">
    <source>
        <dbReference type="ARBA" id="ARBA00023014"/>
    </source>
</evidence>
<dbReference type="InterPro" id="IPR013785">
    <property type="entry name" value="Aldolase_TIM"/>
</dbReference>
<evidence type="ECO:0000313" key="8">
    <source>
        <dbReference type="EMBL" id="SDH71355.1"/>
    </source>
</evidence>
<dbReference type="PANTHER" id="PTHR30352:SF4">
    <property type="entry name" value="PYRUVATE FORMATE-LYASE 2-ACTIVATING ENZYME"/>
    <property type="match status" value="1"/>
</dbReference>
<keyword evidence="8" id="KW-0670">Pyruvate</keyword>
<dbReference type="GO" id="GO:0051539">
    <property type="term" value="F:4 iron, 4 sulfur cluster binding"/>
    <property type="evidence" value="ECO:0007669"/>
    <property type="project" value="UniProtKB-KW"/>
</dbReference>
<proteinExistence type="predicted"/>
<comment type="cofactor">
    <cofactor evidence="1">
        <name>[4Fe-4S] cluster</name>
        <dbReference type="ChEBI" id="CHEBI:49883"/>
    </cofactor>
</comment>
<feature type="domain" description="Radical SAM core" evidence="7">
    <location>
        <begin position="16"/>
        <end position="206"/>
    </location>
</feature>
<dbReference type="InterPro" id="IPR007197">
    <property type="entry name" value="rSAM"/>
</dbReference>
<evidence type="ECO:0000256" key="2">
    <source>
        <dbReference type="ARBA" id="ARBA00022485"/>
    </source>
</evidence>
<evidence type="ECO:0000256" key="3">
    <source>
        <dbReference type="ARBA" id="ARBA00022691"/>
    </source>
</evidence>
<keyword evidence="2" id="KW-0004">4Fe-4S</keyword>
<accession>A0A1G8ENC6</accession>
<dbReference type="PROSITE" id="PS51918">
    <property type="entry name" value="RADICAL_SAM"/>
    <property type="match status" value="1"/>
</dbReference>
<dbReference type="GO" id="GO:0016829">
    <property type="term" value="F:lyase activity"/>
    <property type="evidence" value="ECO:0007669"/>
    <property type="project" value="UniProtKB-KW"/>
</dbReference>
<dbReference type="GO" id="GO:0046872">
    <property type="term" value="F:metal ion binding"/>
    <property type="evidence" value="ECO:0007669"/>
    <property type="project" value="UniProtKB-KW"/>
</dbReference>
<dbReference type="InterPro" id="IPR058240">
    <property type="entry name" value="rSAM_sf"/>
</dbReference>
<evidence type="ECO:0000256" key="1">
    <source>
        <dbReference type="ARBA" id="ARBA00001966"/>
    </source>
</evidence>
<dbReference type="EMBL" id="FNDO01000011">
    <property type="protein sequence ID" value="SDH71355.1"/>
    <property type="molecule type" value="Genomic_DNA"/>
</dbReference>
<reference evidence="9" key="1">
    <citation type="submission" date="2016-10" db="EMBL/GenBank/DDBJ databases">
        <authorList>
            <person name="Varghese N."/>
            <person name="Submissions S."/>
        </authorList>
    </citation>
    <scope>NUCLEOTIDE SEQUENCE [LARGE SCALE GENOMIC DNA]</scope>
    <source>
        <strain evidence="9">NLAE-zl-C57</strain>
    </source>
</reference>
<organism evidence="8 9">
    <name type="scientific">Bacteroides ovatus</name>
    <dbReference type="NCBI Taxonomy" id="28116"/>
    <lineage>
        <taxon>Bacteria</taxon>
        <taxon>Pseudomonadati</taxon>
        <taxon>Bacteroidota</taxon>
        <taxon>Bacteroidia</taxon>
        <taxon>Bacteroidales</taxon>
        <taxon>Bacteroidaceae</taxon>
        <taxon>Bacteroides</taxon>
    </lineage>
</organism>
<evidence type="ECO:0000313" key="9">
    <source>
        <dbReference type="Proteomes" id="UP000181870"/>
    </source>
</evidence>
<keyword evidence="5" id="KW-0408">Iron</keyword>
<dbReference type="PANTHER" id="PTHR30352">
    <property type="entry name" value="PYRUVATE FORMATE-LYASE-ACTIVATING ENZYME"/>
    <property type="match status" value="1"/>
</dbReference>
<keyword evidence="4" id="KW-0479">Metal-binding</keyword>
<dbReference type="Pfam" id="PF04055">
    <property type="entry name" value="Radical_SAM"/>
    <property type="match status" value="1"/>
</dbReference>
<evidence type="ECO:0000256" key="4">
    <source>
        <dbReference type="ARBA" id="ARBA00022723"/>
    </source>
</evidence>
<keyword evidence="8" id="KW-0456">Lyase</keyword>
<dbReference type="InterPro" id="IPR034457">
    <property type="entry name" value="Organic_radical-activating"/>
</dbReference>
<protein>
    <submittedName>
        <fullName evidence="8">Pyruvate formate lyase activating enzyme</fullName>
    </submittedName>
</protein>
<keyword evidence="6" id="KW-0411">Iron-sulfur</keyword>
<dbReference type="AlphaFoldDB" id="A0A1G8ENC6"/>
<dbReference type="SUPFAM" id="SSF102114">
    <property type="entry name" value="Radical SAM enzymes"/>
    <property type="match status" value="1"/>
</dbReference>
<dbReference type="Proteomes" id="UP000181870">
    <property type="component" value="Unassembled WGS sequence"/>
</dbReference>
<name>A0A1G8ENC6_BACOV</name>
<evidence type="ECO:0000256" key="5">
    <source>
        <dbReference type="ARBA" id="ARBA00023004"/>
    </source>
</evidence>
<sequence length="206" mass="23266">MKTSILIGLSRHRIGVDGAGVTTLVAFHGCPLNCKYCLNPQALSPKGVWKRFSPEELFNEIKKDDLYFCATGGGVTFGGGEPLLSYKDILLFKKICTDNGKHWKINIESSLNVQETYVNATEVIIDNWIVDIKDMNPEIYRAYTGRSNDLVIKNLQHLINKKAKITVRVPLIPKFNTESDVENNIKALHKLGVTDIERFTYTIKKH</sequence>
<dbReference type="SFLD" id="SFLDS00029">
    <property type="entry name" value="Radical_SAM"/>
    <property type="match status" value="1"/>
</dbReference>
<dbReference type="Gene3D" id="3.20.20.70">
    <property type="entry name" value="Aldolase class I"/>
    <property type="match status" value="1"/>
</dbReference>
<keyword evidence="3" id="KW-0949">S-adenosyl-L-methionine</keyword>
<evidence type="ECO:0000259" key="7">
    <source>
        <dbReference type="PROSITE" id="PS51918"/>
    </source>
</evidence>
<dbReference type="RefSeq" id="WP_074636753.1">
    <property type="nucleotide sequence ID" value="NZ_FNDO01000011.1"/>
</dbReference>
<gene>
    <name evidence="8" type="ORF">SAMN05192582_101116</name>
</gene>